<gene>
    <name evidence="1" type="ORF">Cgig2_010644</name>
</gene>
<dbReference type="PANTHER" id="PTHR33116:SF84">
    <property type="entry name" value="RNA-DIRECTED DNA POLYMERASE"/>
    <property type="match status" value="1"/>
</dbReference>
<dbReference type="Proteomes" id="UP001153076">
    <property type="component" value="Unassembled WGS sequence"/>
</dbReference>
<dbReference type="EMBL" id="JAKOGI010000851">
    <property type="protein sequence ID" value="KAJ8429864.1"/>
    <property type="molecule type" value="Genomic_DNA"/>
</dbReference>
<evidence type="ECO:0000313" key="2">
    <source>
        <dbReference type="Proteomes" id="UP001153076"/>
    </source>
</evidence>
<evidence type="ECO:0000313" key="1">
    <source>
        <dbReference type="EMBL" id="KAJ8429864.1"/>
    </source>
</evidence>
<organism evidence="1 2">
    <name type="scientific">Carnegiea gigantea</name>
    <dbReference type="NCBI Taxonomy" id="171969"/>
    <lineage>
        <taxon>Eukaryota</taxon>
        <taxon>Viridiplantae</taxon>
        <taxon>Streptophyta</taxon>
        <taxon>Embryophyta</taxon>
        <taxon>Tracheophyta</taxon>
        <taxon>Spermatophyta</taxon>
        <taxon>Magnoliopsida</taxon>
        <taxon>eudicotyledons</taxon>
        <taxon>Gunneridae</taxon>
        <taxon>Pentapetalae</taxon>
        <taxon>Caryophyllales</taxon>
        <taxon>Cactineae</taxon>
        <taxon>Cactaceae</taxon>
        <taxon>Cactoideae</taxon>
        <taxon>Echinocereeae</taxon>
        <taxon>Carnegiea</taxon>
    </lineage>
</organism>
<dbReference type="OrthoDB" id="1938246at2759"/>
<name>A0A9Q1JRV0_9CARY</name>
<protein>
    <recommendedName>
        <fullName evidence="3">Reverse transcriptase zinc-binding domain-containing protein</fullName>
    </recommendedName>
</protein>
<dbReference type="PANTHER" id="PTHR33116">
    <property type="entry name" value="REVERSE TRANSCRIPTASE ZINC-BINDING DOMAIN-CONTAINING PROTEIN-RELATED-RELATED"/>
    <property type="match status" value="1"/>
</dbReference>
<dbReference type="AlphaFoldDB" id="A0A9Q1JRV0"/>
<reference evidence="1" key="1">
    <citation type="submission" date="2022-04" db="EMBL/GenBank/DDBJ databases">
        <title>Carnegiea gigantea Genome sequencing and assembly v2.</title>
        <authorList>
            <person name="Copetti D."/>
            <person name="Sanderson M.J."/>
            <person name="Burquez A."/>
            <person name="Wojciechowski M.F."/>
        </authorList>
    </citation>
    <scope>NUCLEOTIDE SEQUENCE</scope>
    <source>
        <strain evidence="1">SGP5-SGP5p</strain>
        <tissue evidence="1">Aerial part</tissue>
    </source>
</reference>
<evidence type="ECO:0008006" key="3">
    <source>
        <dbReference type="Google" id="ProtNLM"/>
    </source>
</evidence>
<sequence>MILKGVLTKQHGIVLVLIHIKLCMRRAFDKLRQNILQQTGFSEGSLCFRYPGVLMTLRKLCKMECKVLVDKMTYRIKTSSSKHIPYADRVILINSVLLGLYSFGASIFMLQEASTPSAGISFREQKLYIRDHHTFHRRRHNEAYIAKLVWDIGSKKDIMWVKWVYKKYIGHQSWQDYTLKYNEAMQSARVSTDYKWVLKGRQKVNWHRFVWIKTTTPKHVFPTWLIMADKLSVKVRY</sequence>
<accession>A0A9Q1JRV0</accession>
<keyword evidence="2" id="KW-1185">Reference proteome</keyword>
<proteinExistence type="predicted"/>
<comment type="caution">
    <text evidence="1">The sequence shown here is derived from an EMBL/GenBank/DDBJ whole genome shotgun (WGS) entry which is preliminary data.</text>
</comment>